<name>A0A9D1V8J8_9FIRM</name>
<dbReference type="InterPro" id="IPR013429">
    <property type="entry name" value="Regulatory_FmdB_Zinc_ribbon"/>
</dbReference>
<dbReference type="AlphaFoldDB" id="A0A9D1V8J8"/>
<comment type="caution">
    <text evidence="2">The sequence shown here is derived from an EMBL/GenBank/DDBJ whole genome shotgun (WGS) entry which is preliminary data.</text>
</comment>
<feature type="domain" description="Putative regulatory protein FmdB zinc ribbon" evidence="1">
    <location>
        <begin position="1"/>
        <end position="40"/>
    </location>
</feature>
<accession>A0A9D1V8J8</accession>
<dbReference type="Proteomes" id="UP000824204">
    <property type="component" value="Unassembled WGS sequence"/>
</dbReference>
<organism evidence="2 3">
    <name type="scientific">Candidatus Borkfalkia faecipullorum</name>
    <dbReference type="NCBI Taxonomy" id="2838510"/>
    <lineage>
        <taxon>Bacteria</taxon>
        <taxon>Bacillati</taxon>
        <taxon>Bacillota</taxon>
        <taxon>Clostridia</taxon>
        <taxon>Christensenellales</taxon>
        <taxon>Christensenellaceae</taxon>
        <taxon>Candidatus Borkfalkia</taxon>
    </lineage>
</organism>
<reference evidence="2" key="2">
    <citation type="submission" date="2021-04" db="EMBL/GenBank/DDBJ databases">
        <authorList>
            <person name="Gilroy R."/>
        </authorList>
    </citation>
    <scope>NUCLEOTIDE SEQUENCE</scope>
    <source>
        <strain evidence="2">811</strain>
    </source>
</reference>
<sequence>MPILQYKCEKCGKKFEELVQKFDDPVLCPDCKAPAVRDWSGEMFSSTGKKPSKCSGNCKTCSGCH</sequence>
<dbReference type="NCBIfam" id="TIGR02605">
    <property type="entry name" value="CxxC_CxxC_SSSS"/>
    <property type="match status" value="1"/>
</dbReference>
<dbReference type="Gene3D" id="2.20.28.30">
    <property type="entry name" value="RNA polymerase ii, chain L"/>
    <property type="match status" value="1"/>
</dbReference>
<dbReference type="SMART" id="SM00834">
    <property type="entry name" value="CxxC_CXXC_SSSS"/>
    <property type="match status" value="1"/>
</dbReference>
<protein>
    <recommendedName>
        <fullName evidence="1">Putative regulatory protein FmdB zinc ribbon domain-containing protein</fullName>
    </recommendedName>
</protein>
<evidence type="ECO:0000313" key="3">
    <source>
        <dbReference type="Proteomes" id="UP000824204"/>
    </source>
</evidence>
<reference evidence="2" key="1">
    <citation type="journal article" date="2021" name="PeerJ">
        <title>Extensive microbial diversity within the chicken gut microbiome revealed by metagenomics and culture.</title>
        <authorList>
            <person name="Gilroy R."/>
            <person name="Ravi A."/>
            <person name="Getino M."/>
            <person name="Pursley I."/>
            <person name="Horton D.L."/>
            <person name="Alikhan N.F."/>
            <person name="Baker D."/>
            <person name="Gharbi K."/>
            <person name="Hall N."/>
            <person name="Watson M."/>
            <person name="Adriaenssens E.M."/>
            <person name="Foster-Nyarko E."/>
            <person name="Jarju S."/>
            <person name="Secka A."/>
            <person name="Antonio M."/>
            <person name="Oren A."/>
            <person name="Chaudhuri R.R."/>
            <person name="La Ragione R."/>
            <person name="Hildebrand F."/>
            <person name="Pallen M.J."/>
        </authorList>
    </citation>
    <scope>NUCLEOTIDE SEQUENCE</scope>
    <source>
        <strain evidence="2">811</strain>
    </source>
</reference>
<evidence type="ECO:0000259" key="1">
    <source>
        <dbReference type="SMART" id="SM00834"/>
    </source>
</evidence>
<proteinExistence type="predicted"/>
<evidence type="ECO:0000313" key="2">
    <source>
        <dbReference type="EMBL" id="HIX08085.1"/>
    </source>
</evidence>
<dbReference type="Pfam" id="PF09723">
    <property type="entry name" value="Zn_ribbon_8"/>
    <property type="match status" value="1"/>
</dbReference>
<gene>
    <name evidence="2" type="ORF">H9741_06425</name>
</gene>
<dbReference type="EMBL" id="DXFX01000081">
    <property type="protein sequence ID" value="HIX08085.1"/>
    <property type="molecule type" value="Genomic_DNA"/>
</dbReference>